<dbReference type="EMBL" id="CAKOAT010721821">
    <property type="protein sequence ID" value="CAH8386839.1"/>
    <property type="molecule type" value="Genomic_DNA"/>
</dbReference>
<evidence type="ECO:0000256" key="1">
    <source>
        <dbReference type="SAM" id="SignalP"/>
    </source>
</evidence>
<comment type="caution">
    <text evidence="2">The sequence shown here is derived from an EMBL/GenBank/DDBJ whole genome shotgun (WGS) entry which is preliminary data.</text>
</comment>
<feature type="chain" id="PRO_5044871550" evidence="1">
    <location>
        <begin position="28"/>
        <end position="201"/>
    </location>
</feature>
<dbReference type="Proteomes" id="UP001642260">
    <property type="component" value="Unassembled WGS sequence"/>
</dbReference>
<sequence>MERSNAMTLPMTMMIALLVVAFAVAVGQEEEVVVDDLYKLPIKANTTYAIRPAGGLLSLSRYWLSHWGLGGQRCTKAVILSINDSRDRPRFVKFVSSSDVIRLNTNFYIKFQFRPGCRLSGIWSAALDEPIFLNGTASSPESTFSFRKADGSSYRLVSGGGDRYGDVSIRHDQYFRETSRTLGLMRTHKPLIINIYRRGLL</sequence>
<dbReference type="SMART" id="SM00452">
    <property type="entry name" value="STI"/>
    <property type="match status" value="1"/>
</dbReference>
<name>A0ABC8LSY9_ERUVS</name>
<dbReference type="Gene3D" id="2.80.10.50">
    <property type="match status" value="1"/>
</dbReference>
<dbReference type="AlphaFoldDB" id="A0ABC8LSY9"/>
<proteinExistence type="predicted"/>
<keyword evidence="1" id="KW-0732">Signal</keyword>
<evidence type="ECO:0000313" key="3">
    <source>
        <dbReference type="Proteomes" id="UP001642260"/>
    </source>
</evidence>
<organism evidence="2 3">
    <name type="scientific">Eruca vesicaria subsp. sativa</name>
    <name type="common">Garden rocket</name>
    <name type="synonym">Eruca sativa</name>
    <dbReference type="NCBI Taxonomy" id="29727"/>
    <lineage>
        <taxon>Eukaryota</taxon>
        <taxon>Viridiplantae</taxon>
        <taxon>Streptophyta</taxon>
        <taxon>Embryophyta</taxon>
        <taxon>Tracheophyta</taxon>
        <taxon>Spermatophyta</taxon>
        <taxon>Magnoliopsida</taxon>
        <taxon>eudicotyledons</taxon>
        <taxon>Gunneridae</taxon>
        <taxon>Pentapetalae</taxon>
        <taxon>rosids</taxon>
        <taxon>malvids</taxon>
        <taxon>Brassicales</taxon>
        <taxon>Brassicaceae</taxon>
        <taxon>Brassiceae</taxon>
        <taxon>Eruca</taxon>
    </lineage>
</organism>
<dbReference type="InterPro" id="IPR002160">
    <property type="entry name" value="Prot_inh_Kunz-lg"/>
</dbReference>
<dbReference type="InterPro" id="IPR011065">
    <property type="entry name" value="Kunitz_inhibitor_STI-like_sf"/>
</dbReference>
<reference evidence="2 3" key="1">
    <citation type="submission" date="2022-03" db="EMBL/GenBank/DDBJ databases">
        <authorList>
            <person name="Macdonald S."/>
            <person name="Ahmed S."/>
            <person name="Newling K."/>
        </authorList>
    </citation>
    <scope>NUCLEOTIDE SEQUENCE [LARGE SCALE GENOMIC DNA]</scope>
</reference>
<protein>
    <submittedName>
        <fullName evidence="2">Uncharacterized protein</fullName>
    </submittedName>
</protein>
<gene>
    <name evidence="2" type="ORF">ERUC_LOCUS39322</name>
</gene>
<dbReference type="Pfam" id="PF00197">
    <property type="entry name" value="Kunitz_legume"/>
    <property type="match status" value="1"/>
</dbReference>
<dbReference type="SUPFAM" id="SSF50386">
    <property type="entry name" value="STI-like"/>
    <property type="match status" value="1"/>
</dbReference>
<feature type="signal peptide" evidence="1">
    <location>
        <begin position="1"/>
        <end position="27"/>
    </location>
</feature>
<accession>A0ABC8LSY9</accession>
<evidence type="ECO:0000313" key="2">
    <source>
        <dbReference type="EMBL" id="CAH8386839.1"/>
    </source>
</evidence>
<keyword evidence="3" id="KW-1185">Reference proteome</keyword>